<dbReference type="GO" id="GO:0005886">
    <property type="term" value="C:plasma membrane"/>
    <property type="evidence" value="ECO:0007669"/>
    <property type="project" value="UniProtKB-SubCell"/>
</dbReference>
<feature type="signal peptide" evidence="2">
    <location>
        <begin position="1"/>
        <end position="24"/>
    </location>
</feature>
<evidence type="ECO:0000256" key="2">
    <source>
        <dbReference type="RuleBase" id="RU362097"/>
    </source>
</evidence>
<dbReference type="Gene3D" id="1.20.1600.10">
    <property type="entry name" value="Outer membrane efflux proteins (OEP)"/>
    <property type="match status" value="1"/>
</dbReference>
<dbReference type="Gene3D" id="2.20.200.10">
    <property type="entry name" value="Outer membrane efflux proteins (OEP)"/>
    <property type="match status" value="1"/>
</dbReference>
<gene>
    <name evidence="3" type="primary">oprM_2</name>
    <name evidence="3" type="ORF">HC248_02447</name>
</gene>
<dbReference type="NCBIfam" id="TIGR01845">
    <property type="entry name" value="outer_NodT"/>
    <property type="match status" value="1"/>
</dbReference>
<dbReference type="SUPFAM" id="SSF56954">
    <property type="entry name" value="Outer membrane efflux proteins (OEP)"/>
    <property type="match status" value="1"/>
</dbReference>
<sequence length="485" mass="51694">MTKSATPRSALSAVTALCAALALAGCSMIPVYNRPAAPVAVDWPVLPANTSATGELSAVPAADLEWQDFFSDPKLKQLITTALNNNRDLRVAVLNIESARAQFQIRSADQLPSVNASVSGLRQPNINGNGSISSSYTAGLAVTAYELDFFGRVASLKEAALAQFLATQEGRKTIQISLIASVANTYLALLADEELLAITQQTLATRQDSLKLSQLRFDNGVSSELDLRLAESLTEVTRVSLAQQLRQRAVDQNTLTLLLGQSLTPELMPRLATGSGLATMPLLQDVPSGLPSDLLARRPDVRQAEQLLLASNANIGAARAAFFPRISLTTSAGSASSHLGNLFQSGSYGWTLAPQLVLPIFDAGRNQAGLDGARVQRDTAVAQYEKAIQVAFREVADALAGRATLGEQSRAQQAQADAETIRFRLADLRYQNGVSNQLELLDAQRSLFTARQAAVLARLAQLQGQVTLYKTLGGGWKEAALNTAP</sequence>
<dbReference type="Pfam" id="PF02321">
    <property type="entry name" value="OEP"/>
    <property type="match status" value="2"/>
</dbReference>
<dbReference type="PANTHER" id="PTHR30203:SF32">
    <property type="entry name" value="CATION EFFLUX SYSTEM PROTEIN CUSC"/>
    <property type="match status" value="1"/>
</dbReference>
<keyword evidence="2" id="KW-0564">Palmitate</keyword>
<name>A0A6H2HB72_9BURK</name>
<keyword evidence="2" id="KW-0732">Signal</keyword>
<dbReference type="PANTHER" id="PTHR30203">
    <property type="entry name" value="OUTER MEMBRANE CATION EFFLUX PROTEIN"/>
    <property type="match status" value="1"/>
</dbReference>
<feature type="chain" id="PRO_5026371152" evidence="2">
    <location>
        <begin position="25"/>
        <end position="485"/>
    </location>
</feature>
<dbReference type="PROSITE" id="PS51257">
    <property type="entry name" value="PROKAR_LIPOPROTEIN"/>
    <property type="match status" value="1"/>
</dbReference>
<evidence type="ECO:0000313" key="4">
    <source>
        <dbReference type="Proteomes" id="UP000502041"/>
    </source>
</evidence>
<accession>A0A6H2HB72</accession>
<evidence type="ECO:0000313" key="3">
    <source>
        <dbReference type="EMBL" id="QJC57131.1"/>
    </source>
</evidence>
<keyword evidence="4" id="KW-1185">Reference proteome</keyword>
<keyword evidence="2" id="KW-0449">Lipoprotein</keyword>
<keyword evidence="2" id="KW-0472">Membrane</keyword>
<dbReference type="AlphaFoldDB" id="A0A6H2HB72"/>
<comment type="subcellular location">
    <subcellularLocation>
        <location evidence="2">Cell membrane</location>
        <topology evidence="2">Lipid-anchor</topology>
    </subcellularLocation>
</comment>
<dbReference type="KEGG" id="pvac:HC248_02447"/>
<comment type="similarity">
    <text evidence="1 2">Belongs to the outer membrane factor (OMF) (TC 1.B.17) family.</text>
</comment>
<organism evidence="3 4">
    <name type="scientific">Polaromonas vacuolata</name>
    <dbReference type="NCBI Taxonomy" id="37448"/>
    <lineage>
        <taxon>Bacteria</taxon>
        <taxon>Pseudomonadati</taxon>
        <taxon>Pseudomonadota</taxon>
        <taxon>Betaproteobacteria</taxon>
        <taxon>Burkholderiales</taxon>
        <taxon>Comamonadaceae</taxon>
        <taxon>Polaromonas</taxon>
    </lineage>
</organism>
<dbReference type="InterPro" id="IPR010131">
    <property type="entry name" value="MdtP/NodT-like"/>
</dbReference>
<dbReference type="Proteomes" id="UP000502041">
    <property type="component" value="Chromosome"/>
</dbReference>
<evidence type="ECO:0000256" key="1">
    <source>
        <dbReference type="ARBA" id="ARBA00007613"/>
    </source>
</evidence>
<dbReference type="GO" id="GO:0015562">
    <property type="term" value="F:efflux transmembrane transporter activity"/>
    <property type="evidence" value="ECO:0007669"/>
    <property type="project" value="InterPro"/>
</dbReference>
<proteinExistence type="inferred from homology"/>
<dbReference type="RefSeq" id="WP_168922688.1">
    <property type="nucleotide sequence ID" value="NZ_CP051461.1"/>
</dbReference>
<reference evidence="3 4" key="1">
    <citation type="submission" date="2020-04" db="EMBL/GenBank/DDBJ databases">
        <title>Complete genome of a Psychrophilic, Marine, Gas Vacuolate Bacterium Polaromonas vacuolata KCTC 22033T.</title>
        <authorList>
            <person name="Hwang K."/>
            <person name="Kim K.M."/>
        </authorList>
    </citation>
    <scope>NUCLEOTIDE SEQUENCE [LARGE SCALE GENOMIC DNA]</scope>
    <source>
        <strain evidence="3 4">KCTC 22033</strain>
    </source>
</reference>
<dbReference type="EMBL" id="CP051461">
    <property type="protein sequence ID" value="QJC57131.1"/>
    <property type="molecule type" value="Genomic_DNA"/>
</dbReference>
<keyword evidence="2" id="KW-0812">Transmembrane</keyword>
<dbReference type="InterPro" id="IPR003423">
    <property type="entry name" value="OMP_efflux"/>
</dbReference>
<protein>
    <submittedName>
        <fullName evidence="3">Outer membrane protein OprM</fullName>
    </submittedName>
</protein>
<keyword evidence="2" id="KW-1134">Transmembrane beta strand</keyword>